<dbReference type="EMBL" id="BARV01014679">
    <property type="protein sequence ID" value="GAI21910.1"/>
    <property type="molecule type" value="Genomic_DNA"/>
</dbReference>
<evidence type="ECO:0000313" key="1">
    <source>
        <dbReference type="EMBL" id="GAI21910.1"/>
    </source>
</evidence>
<protein>
    <submittedName>
        <fullName evidence="1">Uncharacterized protein</fullName>
    </submittedName>
</protein>
<reference evidence="1" key="1">
    <citation type="journal article" date="2014" name="Front. Microbiol.">
        <title>High frequency of phylogenetically diverse reductive dehalogenase-homologous genes in deep subseafloor sedimentary metagenomes.</title>
        <authorList>
            <person name="Kawai M."/>
            <person name="Futagami T."/>
            <person name="Toyoda A."/>
            <person name="Takaki Y."/>
            <person name="Nishi S."/>
            <person name="Hori S."/>
            <person name="Arai W."/>
            <person name="Tsubouchi T."/>
            <person name="Morono Y."/>
            <person name="Uchiyama I."/>
            <person name="Ito T."/>
            <person name="Fujiyama A."/>
            <person name="Inagaki F."/>
            <person name="Takami H."/>
        </authorList>
    </citation>
    <scope>NUCLEOTIDE SEQUENCE</scope>
    <source>
        <strain evidence="1">Expedition CK06-06</strain>
    </source>
</reference>
<comment type="caution">
    <text evidence="1">The sequence shown here is derived from an EMBL/GenBank/DDBJ whole genome shotgun (WGS) entry which is preliminary data.</text>
</comment>
<feature type="non-terminal residue" evidence="1">
    <location>
        <position position="1"/>
    </location>
</feature>
<sequence length="262" mass="30520">RDSVIKGLYEIIQAYYGKETKWPESPFQFEIKAVIELDEPYDFKPLVGALSLFKDLPDPRRWGLRLRGIYNALKLLTEGDYNTIKDALTAAAEQKSIVEEDETGLAGYRKHLRVQHQIAEWGIRNGFRVHVAINDKGKIKENLAKILEDIPKFHTDDILGIAKRIDVLFFDSKRNILTHAFEVEHTPIIYSGLLRLNDIAESYPIGKVQFIVVSDESNNERFDNELIRPSFSRLRENNCRFVTYKQVEEEWKQLQNRKPPLF</sequence>
<name>X1N4Y1_9ZZZZ</name>
<accession>X1N4Y1</accession>
<gene>
    <name evidence="1" type="ORF">S06H3_25496</name>
</gene>
<dbReference type="AlphaFoldDB" id="X1N4Y1"/>
<organism evidence="1">
    <name type="scientific">marine sediment metagenome</name>
    <dbReference type="NCBI Taxonomy" id="412755"/>
    <lineage>
        <taxon>unclassified sequences</taxon>
        <taxon>metagenomes</taxon>
        <taxon>ecological metagenomes</taxon>
    </lineage>
</organism>
<dbReference type="Gene3D" id="3.10.590.10">
    <property type="entry name" value="ph1033 like domains"/>
    <property type="match status" value="1"/>
</dbReference>
<proteinExistence type="predicted"/>